<organism evidence="1 2">
    <name type="scientific">Flavobacterium phage vB_FspM_immuto_2-6A</name>
    <dbReference type="NCBI Taxonomy" id="2801477"/>
    <lineage>
        <taxon>Viruses</taxon>
        <taxon>Duplodnaviria</taxon>
        <taxon>Heunggongvirae</taxon>
        <taxon>Uroviricota</taxon>
        <taxon>Caudoviricetes</taxon>
        <taxon>Immutovirus</taxon>
        <taxon>Immutovirus immuto</taxon>
    </lineage>
</organism>
<dbReference type="Proteomes" id="UP000595566">
    <property type="component" value="Segment"/>
</dbReference>
<gene>
    <name evidence="1" type="ORF">immuto26A_42</name>
</gene>
<accession>A0A7T8ER86</accession>
<dbReference type="EMBL" id="MW353175">
    <property type="protein sequence ID" value="QQO91721.1"/>
    <property type="molecule type" value="Genomic_DNA"/>
</dbReference>
<sequence>MEEEILLERATFEFSQEANCLSHQDEFESLTIECESDLGIDRSEGCFYVLKTEKWSINDEQDLKKLFDRIQKLIKK</sequence>
<keyword evidence="2" id="KW-1185">Reference proteome</keyword>
<evidence type="ECO:0000313" key="1">
    <source>
        <dbReference type="EMBL" id="QQO91721.1"/>
    </source>
</evidence>
<reference evidence="1 2" key="1">
    <citation type="submission" date="2020-12" db="EMBL/GenBank/DDBJ databases">
        <title>Dynamics of Baltic Sea phages driven by environmental changes.</title>
        <authorList>
            <person name="Hoetzinger M."/>
            <person name="Nilsson E."/>
            <person name="Holmfeldt K."/>
        </authorList>
    </citation>
    <scope>NUCLEOTIDE SEQUENCE [LARGE SCALE GENOMIC DNA]</scope>
</reference>
<protein>
    <submittedName>
        <fullName evidence="1">Uncharacterized protein</fullName>
    </submittedName>
</protein>
<evidence type="ECO:0000313" key="2">
    <source>
        <dbReference type="Proteomes" id="UP000595566"/>
    </source>
</evidence>
<name>A0A7T8ER86_9CAUD</name>
<proteinExistence type="predicted"/>